<keyword evidence="3" id="KW-1185">Reference proteome</keyword>
<comment type="caution">
    <text evidence="2">The sequence shown here is derived from an EMBL/GenBank/DDBJ whole genome shotgun (WGS) entry which is preliminary data.</text>
</comment>
<reference evidence="2 3" key="1">
    <citation type="submission" date="2017-11" db="EMBL/GenBank/DDBJ databases">
        <title>De-novo sequencing of pomegranate (Punica granatum L.) genome.</title>
        <authorList>
            <person name="Akparov Z."/>
            <person name="Amiraslanov A."/>
            <person name="Hajiyeva S."/>
            <person name="Abbasov M."/>
            <person name="Kaur K."/>
            <person name="Hamwieh A."/>
            <person name="Solovyev V."/>
            <person name="Salamov A."/>
            <person name="Braich B."/>
            <person name="Kosarev P."/>
            <person name="Mahmoud A."/>
            <person name="Hajiyev E."/>
            <person name="Babayeva S."/>
            <person name="Izzatullayeva V."/>
            <person name="Mammadov A."/>
            <person name="Mammadov A."/>
            <person name="Sharifova S."/>
            <person name="Ojaghi J."/>
            <person name="Eynullazada K."/>
            <person name="Bayramov B."/>
            <person name="Abdulazimova A."/>
            <person name="Shahmuradov I."/>
        </authorList>
    </citation>
    <scope>NUCLEOTIDE SEQUENCE [LARGE SCALE GENOMIC DNA]</scope>
    <source>
        <strain evidence="3">cv. AG2017</strain>
        <tissue evidence="2">Leaf</tissue>
    </source>
</reference>
<feature type="compositionally biased region" description="Polar residues" evidence="1">
    <location>
        <begin position="134"/>
        <end position="152"/>
    </location>
</feature>
<sequence>MERTIRGLRLAAPNPESTEDLRLVPGRFRVQGHQSETPTPPPRSSASSVGADDLGGGIGVANWRPKPQIDQGQVGGPRSIWDSARQSATPIPPPRSPAPTEDARDLGGGVGVVGWRLEPRIDRGHQTCPRSIRGRQSVTSTPPQRPSASSVGANDLGGGVGVAD</sequence>
<dbReference type="AlphaFoldDB" id="A0A2I0K432"/>
<organism evidence="2 3">
    <name type="scientific">Punica granatum</name>
    <name type="common">Pomegranate</name>
    <dbReference type="NCBI Taxonomy" id="22663"/>
    <lineage>
        <taxon>Eukaryota</taxon>
        <taxon>Viridiplantae</taxon>
        <taxon>Streptophyta</taxon>
        <taxon>Embryophyta</taxon>
        <taxon>Tracheophyta</taxon>
        <taxon>Spermatophyta</taxon>
        <taxon>Magnoliopsida</taxon>
        <taxon>eudicotyledons</taxon>
        <taxon>Gunneridae</taxon>
        <taxon>Pentapetalae</taxon>
        <taxon>rosids</taxon>
        <taxon>malvids</taxon>
        <taxon>Myrtales</taxon>
        <taxon>Lythraceae</taxon>
        <taxon>Punica</taxon>
    </lineage>
</organism>
<dbReference type="Proteomes" id="UP000233551">
    <property type="component" value="Unassembled WGS sequence"/>
</dbReference>
<evidence type="ECO:0000313" key="2">
    <source>
        <dbReference type="EMBL" id="PKI62900.1"/>
    </source>
</evidence>
<accession>A0A2I0K432</accession>
<feature type="region of interest" description="Disordered" evidence="1">
    <location>
        <begin position="1"/>
        <end position="164"/>
    </location>
</feature>
<evidence type="ECO:0000256" key="1">
    <source>
        <dbReference type="SAM" id="MobiDB-lite"/>
    </source>
</evidence>
<evidence type="ECO:0000313" key="3">
    <source>
        <dbReference type="Proteomes" id="UP000233551"/>
    </source>
</evidence>
<dbReference type="EMBL" id="PGOL01000918">
    <property type="protein sequence ID" value="PKI62900.1"/>
    <property type="molecule type" value="Genomic_DNA"/>
</dbReference>
<feature type="compositionally biased region" description="Gly residues" evidence="1">
    <location>
        <begin position="155"/>
        <end position="164"/>
    </location>
</feature>
<name>A0A2I0K432_PUNGR</name>
<proteinExistence type="predicted"/>
<protein>
    <submittedName>
        <fullName evidence="2">Uncharacterized protein</fullName>
    </submittedName>
</protein>
<gene>
    <name evidence="2" type="ORF">CRG98_016737</name>
</gene>